<keyword evidence="7 10" id="KW-0548">Nucleotidyltransferase</keyword>
<evidence type="ECO:0000313" key="14">
    <source>
        <dbReference type="Proteomes" id="UP000190890"/>
    </source>
</evidence>
<evidence type="ECO:0000256" key="10">
    <source>
        <dbReference type="HAMAP-Rule" id="MF_00571"/>
    </source>
</evidence>
<evidence type="ECO:0000256" key="9">
    <source>
        <dbReference type="ARBA" id="ARBA00023277"/>
    </source>
</evidence>
<keyword evidence="14" id="KW-1185">Reference proteome</keyword>
<comment type="catalytic activity">
    <reaction evidence="1 10">
        <text>alpha-D-galactose 1-phosphate + UDP-alpha-D-glucose = alpha-D-glucose 1-phosphate + UDP-alpha-D-galactose</text>
        <dbReference type="Rhea" id="RHEA:13989"/>
        <dbReference type="ChEBI" id="CHEBI:58336"/>
        <dbReference type="ChEBI" id="CHEBI:58601"/>
        <dbReference type="ChEBI" id="CHEBI:58885"/>
        <dbReference type="ChEBI" id="CHEBI:66914"/>
        <dbReference type="EC" id="2.7.7.12"/>
    </reaction>
</comment>
<feature type="domain" description="Galactose-1-phosphate uridyl transferase C-terminal" evidence="12">
    <location>
        <begin position="247"/>
        <end position="431"/>
    </location>
</feature>
<dbReference type="Proteomes" id="UP000190890">
    <property type="component" value="Unassembled WGS sequence"/>
</dbReference>
<reference evidence="13 14" key="1">
    <citation type="submission" date="2016-05" db="EMBL/GenBank/DDBJ databases">
        <title>Microbial solvent formation.</title>
        <authorList>
            <person name="Poehlein A."/>
            <person name="Montoya Solano J.D."/>
            <person name="Flitsch S."/>
            <person name="Krabben P."/>
            <person name="Duerre P."/>
            <person name="Daniel R."/>
        </authorList>
    </citation>
    <scope>NUCLEOTIDE SEQUENCE [LARGE SCALE GENOMIC DNA]</scope>
    <source>
        <strain evidence="13 14">DSM 2619</strain>
    </source>
</reference>
<dbReference type="Pfam" id="PF01087">
    <property type="entry name" value="GalP_UDP_transf"/>
    <property type="match status" value="1"/>
</dbReference>
<dbReference type="InterPro" id="IPR005849">
    <property type="entry name" value="GalP_Utransf_N"/>
</dbReference>
<dbReference type="PIRSF" id="PIRSF006005">
    <property type="entry name" value="GalT_BS"/>
    <property type="match status" value="1"/>
</dbReference>
<dbReference type="AlphaFoldDB" id="A0A1S8TC32"/>
<feature type="domain" description="Galactose-1-phosphate uridyl transferase N-terminal" evidence="11">
    <location>
        <begin position="19"/>
        <end position="230"/>
    </location>
</feature>
<evidence type="ECO:0000259" key="12">
    <source>
        <dbReference type="Pfam" id="PF02744"/>
    </source>
</evidence>
<dbReference type="Pfam" id="PF02744">
    <property type="entry name" value="GalP_UDP_tr_C"/>
    <property type="match status" value="1"/>
</dbReference>
<dbReference type="UniPathway" id="UPA00214"/>
<dbReference type="NCBIfam" id="NF003629">
    <property type="entry name" value="PRK05270.1-2"/>
    <property type="match status" value="1"/>
</dbReference>
<evidence type="ECO:0000256" key="1">
    <source>
        <dbReference type="ARBA" id="ARBA00001107"/>
    </source>
</evidence>
<keyword evidence="5 10" id="KW-0963">Cytoplasm</keyword>
<comment type="subcellular location">
    <subcellularLocation>
        <location evidence="2 10">Cytoplasm</location>
    </subcellularLocation>
</comment>
<evidence type="ECO:0000313" key="13">
    <source>
        <dbReference type="EMBL" id="OOM75182.1"/>
    </source>
</evidence>
<dbReference type="GO" id="GO:0006012">
    <property type="term" value="P:galactose metabolic process"/>
    <property type="evidence" value="ECO:0007669"/>
    <property type="project" value="UniProtKB-UniRule"/>
</dbReference>
<comment type="pathway">
    <text evidence="3 10">Carbohydrate metabolism; galactose metabolism.</text>
</comment>
<name>A0A1S8TC32_9CLOT</name>
<gene>
    <name evidence="10 13" type="primary">galT</name>
    <name evidence="13" type="ORF">CLPUN_34230</name>
</gene>
<keyword evidence="9 10" id="KW-0119">Carbohydrate metabolism</keyword>
<dbReference type="EC" id="2.7.7.12" evidence="10"/>
<evidence type="ECO:0000256" key="8">
    <source>
        <dbReference type="ARBA" id="ARBA00023144"/>
    </source>
</evidence>
<evidence type="ECO:0000256" key="5">
    <source>
        <dbReference type="ARBA" id="ARBA00022490"/>
    </source>
</evidence>
<evidence type="ECO:0000256" key="2">
    <source>
        <dbReference type="ARBA" id="ARBA00004496"/>
    </source>
</evidence>
<evidence type="ECO:0000256" key="7">
    <source>
        <dbReference type="ARBA" id="ARBA00022695"/>
    </source>
</evidence>
<dbReference type="EMBL" id="LZZM01000189">
    <property type="protein sequence ID" value="OOM75182.1"/>
    <property type="molecule type" value="Genomic_DNA"/>
</dbReference>
<dbReference type="GO" id="GO:0005737">
    <property type="term" value="C:cytoplasm"/>
    <property type="evidence" value="ECO:0007669"/>
    <property type="project" value="UniProtKB-SubCell"/>
</dbReference>
<keyword evidence="6 10" id="KW-0808">Transferase</keyword>
<dbReference type="PROSITE" id="PS01163">
    <property type="entry name" value="GAL_P_UDP_TRANSF_II"/>
    <property type="match status" value="1"/>
</dbReference>
<evidence type="ECO:0000259" key="11">
    <source>
        <dbReference type="Pfam" id="PF01087"/>
    </source>
</evidence>
<dbReference type="InterPro" id="IPR005850">
    <property type="entry name" value="GalP_Utransf_C"/>
</dbReference>
<dbReference type="STRING" id="29367.CLPUN_34230"/>
<comment type="caution">
    <text evidence="13">The sequence shown here is derived from an EMBL/GenBank/DDBJ whole genome shotgun (WGS) entry which is preliminary data.</text>
</comment>
<evidence type="ECO:0000256" key="3">
    <source>
        <dbReference type="ARBA" id="ARBA00004947"/>
    </source>
</evidence>
<sequence length="498" mass="57415">MINYEINRLINFALQQNLITEEDKIYSTNLLLGTLKLNEFDPQEVNERLETPTPILENILDYAAEQNLIENTVTERDLFDTLIMNCLMPRPSEVINKFNKLYKEDPEKATEYYYNLSIASNYIRKDRIDKNIVWKAKTEYGDLDITINLSKPEKDPRDIAKAKLIKSSSFPKCLLCKENEGFYGHINHPARQTHRIIPLDFTLGQKYFLQYSPYTYYNEHCIIFNDRHIPMKINKDTFRNLLIFTDILPHYFAGSNADLPIVGGSILSHDHYQGGHYTFAMAEAAVDKKYTIAGYEDLEVSRVKWPMSVVRISGNVKNKLLDLADHILTSWRSYSDESVGILSHSSDEPHNTITPIARKKNGKYELDLVLRNNRTSSEHPLGIFHPHNEVHHIKKENIGLIEVMGLAVLPARLKEELNILKDCLINKVPDVSANETIAVHADWYKYLLEKYSDISEENAYNILQKEVGLKFLEVLCHAGVFKRDEAGLAAFDKYINTL</sequence>
<dbReference type="HAMAP" id="MF_00571">
    <property type="entry name" value="GalP_UDP_trans"/>
    <property type="match status" value="1"/>
</dbReference>
<dbReference type="NCBIfam" id="TIGR01239">
    <property type="entry name" value="galT_2"/>
    <property type="match status" value="1"/>
</dbReference>
<evidence type="ECO:0000256" key="6">
    <source>
        <dbReference type="ARBA" id="ARBA00022679"/>
    </source>
</evidence>
<protein>
    <recommendedName>
        <fullName evidence="10">Galactose-1-phosphate uridylyltransferase</fullName>
        <shortName evidence="10">Gal-1-P uridylyltransferase</shortName>
        <ecNumber evidence="10">2.7.7.12</ecNumber>
    </recommendedName>
    <alternativeName>
        <fullName evidence="10">UDP-glucose--hexose-1-phosphate uridylyltransferase</fullName>
    </alternativeName>
</protein>
<dbReference type="InterPro" id="IPR023425">
    <property type="entry name" value="GalP_uridyl_Trfase_II_CS"/>
</dbReference>
<keyword evidence="8 10" id="KW-0299">Galactose metabolism</keyword>
<dbReference type="PANTHER" id="PTHR39191">
    <property type="entry name" value="GALACTOSE-1-PHOSPHATE URIDYLYLTRANSFERASE"/>
    <property type="match status" value="1"/>
</dbReference>
<dbReference type="GO" id="GO:0008108">
    <property type="term" value="F:UDP-glucose:hexose-1-phosphate uridylyltransferase activity"/>
    <property type="evidence" value="ECO:0007669"/>
    <property type="project" value="UniProtKB-UniRule"/>
</dbReference>
<accession>A0A1S8TC32</accession>
<comment type="similarity">
    <text evidence="4 10">Belongs to the galactose-1-phosphate uridylyltransferase type 2 family.</text>
</comment>
<dbReference type="InterPro" id="IPR000766">
    <property type="entry name" value="GalP_uridyl_Trfase_II"/>
</dbReference>
<organism evidence="13 14">
    <name type="scientific">Clostridium puniceum</name>
    <dbReference type="NCBI Taxonomy" id="29367"/>
    <lineage>
        <taxon>Bacteria</taxon>
        <taxon>Bacillati</taxon>
        <taxon>Bacillota</taxon>
        <taxon>Clostridia</taxon>
        <taxon>Eubacteriales</taxon>
        <taxon>Clostridiaceae</taxon>
        <taxon>Clostridium</taxon>
    </lineage>
</organism>
<proteinExistence type="inferred from homology"/>
<dbReference type="OrthoDB" id="2293at2"/>
<dbReference type="RefSeq" id="WP_077848450.1">
    <property type="nucleotide sequence ID" value="NZ_LZZM01000189.1"/>
</dbReference>
<dbReference type="PANTHER" id="PTHR39191:SF1">
    <property type="entry name" value="DUF4922 DOMAIN-CONTAINING PROTEIN"/>
    <property type="match status" value="1"/>
</dbReference>
<evidence type="ECO:0000256" key="4">
    <source>
        <dbReference type="ARBA" id="ARBA00008706"/>
    </source>
</evidence>